<proteinExistence type="predicted"/>
<evidence type="ECO:0000256" key="1">
    <source>
        <dbReference type="SAM" id="MobiDB-lite"/>
    </source>
</evidence>
<evidence type="ECO:0000313" key="4">
    <source>
        <dbReference type="EMBL" id="KAK6956252.1"/>
    </source>
</evidence>
<dbReference type="PANTHER" id="PTHR10900">
    <property type="entry name" value="PERIOSTIN-RELATED"/>
    <property type="match status" value="1"/>
</dbReference>
<name>A0AAX6MVP5_9PEZI</name>
<keyword evidence="2" id="KW-0732">Signal</keyword>
<dbReference type="InterPro" id="IPR036378">
    <property type="entry name" value="FAS1_dom_sf"/>
</dbReference>
<keyword evidence="5" id="KW-1185">Reference proteome</keyword>
<feature type="domain" description="FAS1" evidence="3">
    <location>
        <begin position="111"/>
        <end position="251"/>
    </location>
</feature>
<sequence>MRYSTALLPLVATATAFVIPDEVTAEQLVLDTEQQAEKPVSSWWDRVHSLNDFLSSAESTFETALDSLEKQASKLSSSLPKVEFDIGSDITDFLPPSEYSALGHGHGHGTNLTVYQTIKTSNYTKKFAALVDDHPDLVKQLNSTSANITVFIPIDSAFEKIPHHDKDHKPPKEFLEKLVKYHVVPDFYPAGRVLAHHTIPTALEEEALGGRPQRLRVSVGLFGVKLNFFSKVAYANLYTKNGVVHGVDNILVPPPPAKTLISLFPTKFSTLELAAEKTGLKHHDDDDDEHHHHLTGLTFFAPTNTAFQRLGPAANAFLFNTEKGLHYLRALLAYHIVANETLYSDAYYGPKAAGFAPSLDLAYHHPSSTSTTPSDNIRDGDGDGEEEDGAGIKGAKHYHLDLPSLLGDAHLAVDITRWYGFITIKVNGRVPVSIQDGLARNGVLQVVDHILIPPHNHKKGGAAAAAWDGEVEGEISVEELVERLEPYVKMDDEGRKGDEVEAGEL</sequence>
<comment type="caution">
    <text evidence="4">The sequence shown here is derived from an EMBL/GenBank/DDBJ whole genome shotgun (WGS) entry which is preliminary data.</text>
</comment>
<dbReference type="AlphaFoldDB" id="A0AAX6MVP5"/>
<dbReference type="EMBL" id="JBANMG010000002">
    <property type="protein sequence ID" value="KAK6956252.1"/>
    <property type="molecule type" value="Genomic_DNA"/>
</dbReference>
<dbReference type="InterPro" id="IPR050904">
    <property type="entry name" value="Adhesion/Biosynth-related"/>
</dbReference>
<dbReference type="SMART" id="SM00554">
    <property type="entry name" value="FAS1"/>
    <property type="match status" value="2"/>
</dbReference>
<evidence type="ECO:0000256" key="2">
    <source>
        <dbReference type="SAM" id="SignalP"/>
    </source>
</evidence>
<dbReference type="Gene3D" id="2.30.180.10">
    <property type="entry name" value="FAS1 domain"/>
    <property type="match status" value="2"/>
</dbReference>
<evidence type="ECO:0000259" key="3">
    <source>
        <dbReference type="PROSITE" id="PS50213"/>
    </source>
</evidence>
<accession>A0AAX6MVP5</accession>
<feature type="chain" id="PRO_5043971441" description="FAS1 domain-containing protein" evidence="2">
    <location>
        <begin position="17"/>
        <end position="505"/>
    </location>
</feature>
<gene>
    <name evidence="4" type="ORF">Daesc_001526</name>
</gene>
<organism evidence="4 5">
    <name type="scientific">Daldinia eschscholtzii</name>
    <dbReference type="NCBI Taxonomy" id="292717"/>
    <lineage>
        <taxon>Eukaryota</taxon>
        <taxon>Fungi</taxon>
        <taxon>Dikarya</taxon>
        <taxon>Ascomycota</taxon>
        <taxon>Pezizomycotina</taxon>
        <taxon>Sordariomycetes</taxon>
        <taxon>Xylariomycetidae</taxon>
        <taxon>Xylariales</taxon>
        <taxon>Hypoxylaceae</taxon>
        <taxon>Daldinia</taxon>
    </lineage>
</organism>
<dbReference type="PROSITE" id="PS50213">
    <property type="entry name" value="FAS1"/>
    <property type="match status" value="2"/>
</dbReference>
<feature type="region of interest" description="Disordered" evidence="1">
    <location>
        <begin position="365"/>
        <end position="390"/>
    </location>
</feature>
<evidence type="ECO:0000313" key="5">
    <source>
        <dbReference type="Proteomes" id="UP001369815"/>
    </source>
</evidence>
<feature type="signal peptide" evidence="2">
    <location>
        <begin position="1"/>
        <end position="16"/>
    </location>
</feature>
<dbReference type="Pfam" id="PF02469">
    <property type="entry name" value="Fasciclin"/>
    <property type="match status" value="2"/>
</dbReference>
<feature type="domain" description="FAS1" evidence="3">
    <location>
        <begin position="244"/>
        <end position="451"/>
    </location>
</feature>
<dbReference type="SUPFAM" id="SSF82153">
    <property type="entry name" value="FAS1 domain"/>
    <property type="match status" value="2"/>
</dbReference>
<dbReference type="InterPro" id="IPR000782">
    <property type="entry name" value="FAS1_domain"/>
</dbReference>
<reference evidence="4 5" key="1">
    <citation type="journal article" date="2024" name="Front Chem Biol">
        <title>Unveiling the potential of Daldinia eschscholtzii MFLUCC 19-0629 through bioactivity and bioinformatics studies for enhanced sustainable agriculture production.</title>
        <authorList>
            <person name="Brooks S."/>
            <person name="Weaver J.A."/>
            <person name="Klomchit A."/>
            <person name="Alharthi S.A."/>
            <person name="Onlamun T."/>
            <person name="Nurani R."/>
            <person name="Vong T.K."/>
            <person name="Alberti F."/>
            <person name="Greco C."/>
        </authorList>
    </citation>
    <scope>NUCLEOTIDE SEQUENCE [LARGE SCALE GENOMIC DNA]</scope>
    <source>
        <strain evidence="4">MFLUCC 19-0629</strain>
    </source>
</reference>
<dbReference type="PANTHER" id="PTHR10900:SF125">
    <property type="entry name" value="FAS1 DOMAIN-CONTAINING PROTEIN YLR001C"/>
    <property type="match status" value="1"/>
</dbReference>
<dbReference type="Proteomes" id="UP001369815">
    <property type="component" value="Unassembled WGS sequence"/>
</dbReference>
<protein>
    <recommendedName>
        <fullName evidence="3">FAS1 domain-containing protein</fullName>
    </recommendedName>
</protein>